<comment type="caution">
    <text evidence="2">The sequence shown here is derived from an EMBL/GenBank/DDBJ whole genome shotgun (WGS) entry which is preliminary data.</text>
</comment>
<gene>
    <name evidence="2" type="ORF">ACFS29_10670</name>
</gene>
<keyword evidence="3" id="KW-1185">Reference proteome</keyword>
<evidence type="ECO:0000313" key="2">
    <source>
        <dbReference type="EMBL" id="MFD2916102.1"/>
    </source>
</evidence>
<dbReference type="EMBL" id="JBHUOS010000009">
    <property type="protein sequence ID" value="MFD2916102.1"/>
    <property type="molecule type" value="Genomic_DNA"/>
</dbReference>
<feature type="transmembrane region" description="Helical" evidence="1">
    <location>
        <begin position="28"/>
        <end position="48"/>
    </location>
</feature>
<dbReference type="RefSeq" id="WP_194508113.1">
    <property type="nucleotide sequence ID" value="NZ_JADILU010000004.1"/>
</dbReference>
<organism evidence="2 3">
    <name type="scientific">Psychroserpens luteus</name>
    <dbReference type="NCBI Taxonomy" id="1434066"/>
    <lineage>
        <taxon>Bacteria</taxon>
        <taxon>Pseudomonadati</taxon>
        <taxon>Bacteroidota</taxon>
        <taxon>Flavobacteriia</taxon>
        <taxon>Flavobacteriales</taxon>
        <taxon>Flavobacteriaceae</taxon>
        <taxon>Psychroserpens</taxon>
    </lineage>
</organism>
<feature type="transmembrane region" description="Helical" evidence="1">
    <location>
        <begin position="57"/>
        <end position="79"/>
    </location>
</feature>
<accession>A0ABW5ZT31</accession>
<name>A0ABW5ZT31_9FLAO</name>
<evidence type="ECO:0000256" key="1">
    <source>
        <dbReference type="SAM" id="Phobius"/>
    </source>
</evidence>
<dbReference type="Proteomes" id="UP001597548">
    <property type="component" value="Unassembled WGS sequence"/>
</dbReference>
<keyword evidence="1" id="KW-0812">Transmembrane</keyword>
<protein>
    <submittedName>
        <fullName evidence="2">Uncharacterized protein</fullName>
    </submittedName>
</protein>
<keyword evidence="1" id="KW-1133">Transmembrane helix</keyword>
<reference evidence="3" key="1">
    <citation type="journal article" date="2019" name="Int. J. Syst. Evol. Microbiol.">
        <title>The Global Catalogue of Microorganisms (GCM) 10K type strain sequencing project: providing services to taxonomists for standard genome sequencing and annotation.</title>
        <authorList>
            <consortium name="The Broad Institute Genomics Platform"/>
            <consortium name="The Broad Institute Genome Sequencing Center for Infectious Disease"/>
            <person name="Wu L."/>
            <person name="Ma J."/>
        </authorList>
    </citation>
    <scope>NUCLEOTIDE SEQUENCE [LARGE SCALE GENOMIC DNA]</scope>
    <source>
        <strain evidence="3">KCTC 32514</strain>
    </source>
</reference>
<proteinExistence type="predicted"/>
<evidence type="ECO:0000313" key="3">
    <source>
        <dbReference type="Proteomes" id="UP001597548"/>
    </source>
</evidence>
<sequence length="133" mass="15567">MDCINLFKFEPIDLKMEVSEEKQIVKKFYIIALVLNVVIPFLIGKIIIGDSTSIIQLLYIAIWILSILNAMSFAVYFLIPGFESKRDKNATLFFPSILLLGLCVVELNFIYFLAYTLIQNLVFFFWWIQKRKL</sequence>
<feature type="transmembrane region" description="Helical" evidence="1">
    <location>
        <begin position="99"/>
        <end position="128"/>
    </location>
</feature>
<keyword evidence="1" id="KW-0472">Membrane</keyword>